<dbReference type="AlphaFoldDB" id="A0A2P5EVL0"/>
<dbReference type="OrthoDB" id="10505675at2759"/>
<keyword evidence="1" id="KW-0812">Transmembrane</keyword>
<comment type="caution">
    <text evidence="2">The sequence shown here is derived from an EMBL/GenBank/DDBJ whole genome shotgun (WGS) entry which is preliminary data.</text>
</comment>
<organism evidence="2 3">
    <name type="scientific">Trema orientale</name>
    <name type="common">Charcoal tree</name>
    <name type="synonym">Celtis orientalis</name>
    <dbReference type="NCBI Taxonomy" id="63057"/>
    <lineage>
        <taxon>Eukaryota</taxon>
        <taxon>Viridiplantae</taxon>
        <taxon>Streptophyta</taxon>
        <taxon>Embryophyta</taxon>
        <taxon>Tracheophyta</taxon>
        <taxon>Spermatophyta</taxon>
        <taxon>Magnoliopsida</taxon>
        <taxon>eudicotyledons</taxon>
        <taxon>Gunneridae</taxon>
        <taxon>Pentapetalae</taxon>
        <taxon>rosids</taxon>
        <taxon>fabids</taxon>
        <taxon>Rosales</taxon>
        <taxon>Cannabaceae</taxon>
        <taxon>Trema</taxon>
    </lineage>
</organism>
<evidence type="ECO:0000256" key="1">
    <source>
        <dbReference type="SAM" id="Phobius"/>
    </source>
</evidence>
<proteinExistence type="predicted"/>
<reference evidence="3" key="1">
    <citation type="submission" date="2016-06" db="EMBL/GenBank/DDBJ databases">
        <title>Parallel loss of symbiosis genes in relatives of nitrogen-fixing non-legume Parasponia.</title>
        <authorList>
            <person name="Van Velzen R."/>
            <person name="Holmer R."/>
            <person name="Bu F."/>
            <person name="Rutten L."/>
            <person name="Van Zeijl A."/>
            <person name="Liu W."/>
            <person name="Santuari L."/>
            <person name="Cao Q."/>
            <person name="Sharma T."/>
            <person name="Shen D."/>
            <person name="Roswanjaya Y."/>
            <person name="Wardhani T."/>
            <person name="Kalhor M.S."/>
            <person name="Jansen J."/>
            <person name="Van den Hoogen J."/>
            <person name="Gungor B."/>
            <person name="Hartog M."/>
            <person name="Hontelez J."/>
            <person name="Verver J."/>
            <person name="Yang W.-C."/>
            <person name="Schijlen E."/>
            <person name="Repin R."/>
            <person name="Schilthuizen M."/>
            <person name="Schranz E."/>
            <person name="Heidstra R."/>
            <person name="Miyata K."/>
            <person name="Fedorova E."/>
            <person name="Kohlen W."/>
            <person name="Bisseling T."/>
            <person name="Smit S."/>
            <person name="Geurts R."/>
        </authorList>
    </citation>
    <scope>NUCLEOTIDE SEQUENCE [LARGE SCALE GENOMIC DNA]</scope>
    <source>
        <strain evidence="3">cv. RG33-2</strain>
    </source>
</reference>
<keyword evidence="3" id="KW-1185">Reference proteome</keyword>
<dbReference type="Proteomes" id="UP000237000">
    <property type="component" value="Unassembled WGS sequence"/>
</dbReference>
<name>A0A2P5EVL0_TREOI</name>
<evidence type="ECO:0000313" key="3">
    <source>
        <dbReference type="Proteomes" id="UP000237000"/>
    </source>
</evidence>
<accession>A0A2P5EVL0</accession>
<dbReference type="EMBL" id="JXTC01000093">
    <property type="protein sequence ID" value="PON89545.1"/>
    <property type="molecule type" value="Genomic_DNA"/>
</dbReference>
<gene>
    <name evidence="2" type="ORF">TorRG33x02_146890</name>
</gene>
<protein>
    <recommendedName>
        <fullName evidence="4">Transmembrane protein</fullName>
    </recommendedName>
</protein>
<evidence type="ECO:0008006" key="4">
    <source>
        <dbReference type="Google" id="ProtNLM"/>
    </source>
</evidence>
<sequence>MTLYIYEYMYKCVYLEILLIHIISFFPFTMTLLPLFAHFPPRKTSRPVLITSNFIHLSSTSSVSSPFTTNFATFLYQNHHNTTVHKTLYPAHMPSPLLDTLSSIPVFQIIFQAIPATIVSCATASQKNQTNNLNGAVPYCQVPPNSDTVDS</sequence>
<evidence type="ECO:0000313" key="2">
    <source>
        <dbReference type="EMBL" id="PON89545.1"/>
    </source>
</evidence>
<keyword evidence="1" id="KW-1133">Transmembrane helix</keyword>
<keyword evidence="1" id="KW-0472">Membrane</keyword>
<feature type="transmembrane region" description="Helical" evidence="1">
    <location>
        <begin position="12"/>
        <end position="37"/>
    </location>
</feature>
<dbReference type="InParanoid" id="A0A2P5EVL0"/>